<evidence type="ECO:0000256" key="3">
    <source>
        <dbReference type="ARBA" id="ARBA00022801"/>
    </source>
</evidence>
<dbReference type="Pfam" id="PF04083">
    <property type="entry name" value="Abhydro_lipase"/>
    <property type="match status" value="1"/>
</dbReference>
<dbReference type="AlphaFoldDB" id="A0A1E3QC19"/>
<feature type="compositionally biased region" description="Basic and acidic residues" evidence="8">
    <location>
        <begin position="475"/>
        <end position="489"/>
    </location>
</feature>
<reference evidence="10 11" key="1">
    <citation type="journal article" date="2016" name="Proc. Natl. Acad. Sci. U.S.A.">
        <title>Comparative genomics of biotechnologically important yeasts.</title>
        <authorList>
            <person name="Riley R."/>
            <person name="Haridas S."/>
            <person name="Wolfe K.H."/>
            <person name="Lopes M.R."/>
            <person name="Hittinger C.T."/>
            <person name="Goeker M."/>
            <person name="Salamov A.A."/>
            <person name="Wisecaver J.H."/>
            <person name="Long T.M."/>
            <person name="Calvey C.H."/>
            <person name="Aerts A.L."/>
            <person name="Barry K.W."/>
            <person name="Choi C."/>
            <person name="Clum A."/>
            <person name="Coughlan A.Y."/>
            <person name="Deshpande S."/>
            <person name="Douglass A.P."/>
            <person name="Hanson S.J."/>
            <person name="Klenk H.-P."/>
            <person name="LaButti K.M."/>
            <person name="Lapidus A."/>
            <person name="Lindquist E.A."/>
            <person name="Lipzen A.M."/>
            <person name="Meier-Kolthoff J.P."/>
            <person name="Ohm R.A."/>
            <person name="Otillar R.P."/>
            <person name="Pangilinan J.L."/>
            <person name="Peng Y."/>
            <person name="Rokas A."/>
            <person name="Rosa C.A."/>
            <person name="Scheuner C."/>
            <person name="Sibirny A.A."/>
            <person name="Slot J.C."/>
            <person name="Stielow J.B."/>
            <person name="Sun H."/>
            <person name="Kurtzman C.P."/>
            <person name="Blackwell M."/>
            <person name="Grigoriev I.V."/>
            <person name="Jeffries T.W."/>
        </authorList>
    </citation>
    <scope>NUCLEOTIDE SEQUENCE [LARGE SCALE GENOMIC DNA]</scope>
    <source>
        <strain evidence="10 11">NRRL Y-11557</strain>
    </source>
</reference>
<evidence type="ECO:0000256" key="7">
    <source>
        <dbReference type="ARBA" id="ARBA00023136"/>
    </source>
</evidence>
<keyword evidence="11" id="KW-1185">Reference proteome</keyword>
<dbReference type="GO" id="GO:0016020">
    <property type="term" value="C:membrane"/>
    <property type="evidence" value="ECO:0007669"/>
    <property type="project" value="UniProtKB-SubCell"/>
</dbReference>
<evidence type="ECO:0000313" key="11">
    <source>
        <dbReference type="Proteomes" id="UP000094385"/>
    </source>
</evidence>
<dbReference type="STRING" id="675824.A0A1E3QC19"/>
<organism evidence="10 11">
    <name type="scientific">Lipomyces starkeyi NRRL Y-11557</name>
    <dbReference type="NCBI Taxonomy" id="675824"/>
    <lineage>
        <taxon>Eukaryota</taxon>
        <taxon>Fungi</taxon>
        <taxon>Dikarya</taxon>
        <taxon>Ascomycota</taxon>
        <taxon>Saccharomycotina</taxon>
        <taxon>Lipomycetes</taxon>
        <taxon>Lipomycetales</taxon>
        <taxon>Lipomycetaceae</taxon>
        <taxon>Lipomyces</taxon>
    </lineage>
</organism>
<keyword evidence="7" id="KW-0472">Membrane</keyword>
<comment type="subcellular location">
    <subcellularLocation>
        <location evidence="1">Membrane</location>
        <topology evidence="1">Single-pass membrane protein</topology>
    </subcellularLocation>
</comment>
<keyword evidence="6" id="KW-0443">Lipid metabolism</keyword>
<dbReference type="SUPFAM" id="SSF53474">
    <property type="entry name" value="alpha/beta-Hydrolases"/>
    <property type="match status" value="1"/>
</dbReference>
<evidence type="ECO:0000256" key="1">
    <source>
        <dbReference type="ARBA" id="ARBA00004167"/>
    </source>
</evidence>
<evidence type="ECO:0000256" key="5">
    <source>
        <dbReference type="ARBA" id="ARBA00022989"/>
    </source>
</evidence>
<gene>
    <name evidence="10" type="ORF">LIPSTDRAFT_1895</name>
</gene>
<dbReference type="Gene3D" id="3.40.50.1820">
    <property type="entry name" value="alpha/beta hydrolase"/>
    <property type="match status" value="1"/>
</dbReference>
<feature type="region of interest" description="Disordered" evidence="8">
    <location>
        <begin position="464"/>
        <end position="585"/>
    </location>
</feature>
<accession>A0A1E3QC19</accession>
<dbReference type="Proteomes" id="UP000094385">
    <property type="component" value="Unassembled WGS sequence"/>
</dbReference>
<dbReference type="InterPro" id="IPR006693">
    <property type="entry name" value="AB_hydrolase_lipase"/>
</dbReference>
<evidence type="ECO:0000256" key="4">
    <source>
        <dbReference type="ARBA" id="ARBA00022963"/>
    </source>
</evidence>
<evidence type="ECO:0000256" key="2">
    <source>
        <dbReference type="ARBA" id="ARBA00022692"/>
    </source>
</evidence>
<dbReference type="OrthoDB" id="9974421at2759"/>
<protein>
    <recommendedName>
        <fullName evidence="9">Partial AB-hydrolase lipase domain-containing protein</fullName>
    </recommendedName>
</protein>
<dbReference type="GO" id="GO:0016042">
    <property type="term" value="P:lipid catabolic process"/>
    <property type="evidence" value="ECO:0007669"/>
    <property type="project" value="UniProtKB-KW"/>
</dbReference>
<evidence type="ECO:0000259" key="9">
    <source>
        <dbReference type="Pfam" id="PF04083"/>
    </source>
</evidence>
<keyword evidence="5" id="KW-1133">Transmembrane helix</keyword>
<evidence type="ECO:0000313" key="10">
    <source>
        <dbReference type="EMBL" id="ODQ75170.1"/>
    </source>
</evidence>
<evidence type="ECO:0000256" key="6">
    <source>
        <dbReference type="ARBA" id="ARBA00023098"/>
    </source>
</evidence>
<keyword evidence="3" id="KW-0378">Hydrolase</keyword>
<proteinExistence type="predicted"/>
<dbReference type="InterPro" id="IPR029058">
    <property type="entry name" value="AB_hydrolase_fold"/>
</dbReference>
<dbReference type="PANTHER" id="PTHR11005">
    <property type="entry name" value="LYSOSOMAL ACID LIPASE-RELATED"/>
    <property type="match status" value="1"/>
</dbReference>
<keyword evidence="2" id="KW-0812">Transmembrane</keyword>
<feature type="compositionally biased region" description="Polar residues" evidence="8">
    <location>
        <begin position="545"/>
        <end position="572"/>
    </location>
</feature>
<dbReference type="EMBL" id="KV454291">
    <property type="protein sequence ID" value="ODQ75170.1"/>
    <property type="molecule type" value="Genomic_DNA"/>
</dbReference>
<dbReference type="FunFam" id="3.40.50.1820:FF:000095">
    <property type="entry name" value="Triglyceride lipase-cholesterol esterase"/>
    <property type="match status" value="1"/>
</dbReference>
<name>A0A1E3QC19_LIPST</name>
<sequence length="686" mass="76062">MPLPLLGRLKLREWPPLIFGLCLVMLESILRFVTSSLPSPIIALCEDITKRIYAKFVPTVAKERTIVQKICSATGFVDICEIYGYRVEEHIVKTTDGYLLGVHRIYQSKREVADNVLPKGKPIVYLHHGLLMNSEVWVCLTDPKRCLPFMLVERGYDVWLGNNRGNKYSKKHVFLQSTESAFWNFSMDEFALYDIPDTIDYILSTACQRSLAYIGFSQGSAQAFAALSLHPGLNDKVSVFVALAPAMAPGGLSIGIVDALIKASPTIMFFFFGRKAILSSAIFWQSIMYPPLFVRLIDRSLIFLFNWHGKNISFHQKVAAYAHLYSFASVKTVVHWFQIMRHSCFQMFDDEPSAPVRLYGQAFYKVAQFPTRNIRSPIYLMYGTVDSLVDIDAMLKELPRHAVAIPVEDHEHLDIIWGKDVQHIVIPHVLNVLEKYLSVPVSLVSVKLTVDNFFEEEESKASSWSSSSTSIGQEKINDASEEVKSDSVRRPGRSLGKINDASEEVKSDSVASGLPKNAESETLNPDREFDADDDDDEREVKRSTRSSSPQSFRTVKSSSRSPVDTSRRSMSQSPPPKKLTFASAGAGGNFSSDGIVLGSSGPVTAISMPGMVVSRDIADSVGAHTHTSSPSSSSAAAVVATGSTVMSTNANSNRLQFGKTMERTGELISNAFRNKGRTPFSDEKEE</sequence>
<feature type="domain" description="Partial AB-hydrolase lipase" evidence="9">
    <location>
        <begin position="77"/>
        <end position="139"/>
    </location>
</feature>
<dbReference type="GO" id="GO:0016787">
    <property type="term" value="F:hydrolase activity"/>
    <property type="evidence" value="ECO:0007669"/>
    <property type="project" value="UniProtKB-KW"/>
</dbReference>
<keyword evidence="4" id="KW-0442">Lipid degradation</keyword>
<evidence type="ECO:0000256" key="8">
    <source>
        <dbReference type="SAM" id="MobiDB-lite"/>
    </source>
</evidence>